<feature type="domain" description="SWIM-type" evidence="3">
    <location>
        <begin position="46"/>
        <end position="85"/>
    </location>
</feature>
<dbReference type="PROSITE" id="PS50966">
    <property type="entry name" value="ZF_SWIM"/>
    <property type="match status" value="2"/>
</dbReference>
<dbReference type="RefSeq" id="WP_073587172.1">
    <property type="nucleotide sequence ID" value="NZ_FRFD01000003.1"/>
</dbReference>
<name>A0A1M7XYF5_9FIRM</name>
<keyword evidence="5" id="KW-1185">Reference proteome</keyword>
<evidence type="ECO:0000259" key="3">
    <source>
        <dbReference type="PROSITE" id="PS50966"/>
    </source>
</evidence>
<proteinExistence type="predicted"/>
<keyword evidence="1" id="KW-0479">Metal-binding</keyword>
<feature type="domain" description="SWIM-type" evidence="3">
    <location>
        <begin position="157"/>
        <end position="189"/>
    </location>
</feature>
<dbReference type="Proteomes" id="UP000184612">
    <property type="component" value="Unassembled WGS sequence"/>
</dbReference>
<sequence>MSEWKKLLQGVSEEYLTGLTNKGIVKRALKDLEQAKLSLKEEENCLTVQVEDAVCTLVFPLGESKCSCPSRSICKHIIMAALFAKNQYAKKQYSGEEDEKEEAEEGLASVLEYPLAKLKRTIGDKRLQSLYHAFSQGTGPEIAEGDIVTVSFADTGITVRLLEPVEYSSCSCHKKDFCQHKAEAVLSYQIHAGKLTVEDLLPELEENNTLCGDEIKEFGKDLKNFLGEQLSAGLARSSAAVMDSLERLAIISHNYKLPDFERDLRALGGEYQLYFKRTASFQISWLLHKLCSLYRKAEALEMARTKEEMAGLAGEFRTEYLPCPPMKLSGMGQREFVSKAGYEGEIYYFLNEDTLVWYTYTNARPVFYENEKRRVPTESSKAPWGLFCKLEEFAEARLLLYDGKTSKDHRLSATAQAKAEYLGKRRLIKENLKGQYFEDFKQLFEERLADSWQQENEEEKLVLIKPAYIKNTSFDSINQQYSMELYDRENQRIILEVSYSKTEHYTIRFLERLAKRIGQGDMAVPCFFGSLYVKDAAMRLYPINYYEDME</sequence>
<dbReference type="Pfam" id="PF04434">
    <property type="entry name" value="SWIM"/>
    <property type="match status" value="2"/>
</dbReference>
<dbReference type="InterPro" id="IPR007527">
    <property type="entry name" value="Znf_SWIM"/>
</dbReference>
<keyword evidence="1" id="KW-0862">Zinc</keyword>
<protein>
    <submittedName>
        <fullName evidence="4">SWIM zinc finger</fullName>
    </submittedName>
</protein>
<feature type="coiled-coil region" evidence="2">
    <location>
        <begin position="22"/>
        <end position="49"/>
    </location>
</feature>
<dbReference type="STRING" id="1121345.SAMN02745217_00458"/>
<keyword evidence="1" id="KW-0863">Zinc-finger</keyword>
<dbReference type="EMBL" id="FRFD01000003">
    <property type="protein sequence ID" value="SHO44079.1"/>
    <property type="molecule type" value="Genomic_DNA"/>
</dbReference>
<keyword evidence="2" id="KW-0175">Coiled coil</keyword>
<evidence type="ECO:0000313" key="4">
    <source>
        <dbReference type="EMBL" id="SHO44079.1"/>
    </source>
</evidence>
<organism evidence="4 5">
    <name type="scientific">Anaerocolumna xylanovorans DSM 12503</name>
    <dbReference type="NCBI Taxonomy" id="1121345"/>
    <lineage>
        <taxon>Bacteria</taxon>
        <taxon>Bacillati</taxon>
        <taxon>Bacillota</taxon>
        <taxon>Clostridia</taxon>
        <taxon>Lachnospirales</taxon>
        <taxon>Lachnospiraceae</taxon>
        <taxon>Anaerocolumna</taxon>
    </lineage>
</organism>
<evidence type="ECO:0000256" key="2">
    <source>
        <dbReference type="SAM" id="Coils"/>
    </source>
</evidence>
<gene>
    <name evidence="4" type="ORF">SAMN02745217_00458</name>
</gene>
<accession>A0A1M7XYF5</accession>
<evidence type="ECO:0000313" key="5">
    <source>
        <dbReference type="Proteomes" id="UP000184612"/>
    </source>
</evidence>
<dbReference type="GO" id="GO:0008270">
    <property type="term" value="F:zinc ion binding"/>
    <property type="evidence" value="ECO:0007669"/>
    <property type="project" value="UniProtKB-KW"/>
</dbReference>
<dbReference type="AlphaFoldDB" id="A0A1M7XYF5"/>
<evidence type="ECO:0000256" key="1">
    <source>
        <dbReference type="PROSITE-ProRule" id="PRU00325"/>
    </source>
</evidence>
<reference evidence="4 5" key="1">
    <citation type="submission" date="2016-12" db="EMBL/GenBank/DDBJ databases">
        <authorList>
            <person name="Song W.-J."/>
            <person name="Kurnit D.M."/>
        </authorList>
    </citation>
    <scope>NUCLEOTIDE SEQUENCE [LARGE SCALE GENOMIC DNA]</scope>
    <source>
        <strain evidence="4 5">DSM 12503</strain>
    </source>
</reference>
<dbReference type="OrthoDB" id="341498at2"/>